<organism evidence="1 2">
    <name type="scientific">Blastopirellula marina</name>
    <dbReference type="NCBI Taxonomy" id="124"/>
    <lineage>
        <taxon>Bacteria</taxon>
        <taxon>Pseudomonadati</taxon>
        <taxon>Planctomycetota</taxon>
        <taxon>Planctomycetia</taxon>
        <taxon>Pirellulales</taxon>
        <taxon>Pirellulaceae</taxon>
        <taxon>Blastopirellula</taxon>
    </lineage>
</organism>
<dbReference type="OrthoDB" id="2577067at2"/>
<keyword evidence="1" id="KW-0489">Methyltransferase</keyword>
<dbReference type="GO" id="GO:0032259">
    <property type="term" value="P:methylation"/>
    <property type="evidence" value="ECO:0007669"/>
    <property type="project" value="UniProtKB-KW"/>
</dbReference>
<sequence length="233" mass="26999">MYRLSLPGRMIRCIICDFTQEWGAWKKRLDTCQFGGGELERYECPKCECVFGAQKYLDLEEAFVDLDYRVLYSRYAEGDSTSNEIKTFRSLNPTSEGLYLDWGCGGLWSKTVSTLRSEGYDIWGFEPSAQTSGDFIVNDQSLISTQFNGIFSNNVIEHFREPIEQFRYFHSILKPDGVMAHSSPCYEWSYAFTRFHTLFLLGKSPHVLAERTGFKVQDQVQDGEYINYVFVRT</sequence>
<evidence type="ECO:0000313" key="2">
    <source>
        <dbReference type="Proteomes" id="UP000240009"/>
    </source>
</evidence>
<dbReference type="Proteomes" id="UP000240009">
    <property type="component" value="Unassembled WGS sequence"/>
</dbReference>
<dbReference type="EMBL" id="PUIA01000016">
    <property type="protein sequence ID" value="PQO39449.1"/>
    <property type="molecule type" value="Genomic_DNA"/>
</dbReference>
<dbReference type="GO" id="GO:0008168">
    <property type="term" value="F:methyltransferase activity"/>
    <property type="evidence" value="ECO:0007669"/>
    <property type="project" value="UniProtKB-KW"/>
</dbReference>
<dbReference type="AlphaFoldDB" id="A0A2S8G4R7"/>
<proteinExistence type="predicted"/>
<comment type="caution">
    <text evidence="1">The sequence shown here is derived from an EMBL/GenBank/DDBJ whole genome shotgun (WGS) entry which is preliminary data.</text>
</comment>
<dbReference type="SUPFAM" id="SSF53335">
    <property type="entry name" value="S-adenosyl-L-methionine-dependent methyltransferases"/>
    <property type="match status" value="1"/>
</dbReference>
<keyword evidence="1" id="KW-0808">Transferase</keyword>
<protein>
    <submittedName>
        <fullName evidence="1">Methyltransferase</fullName>
    </submittedName>
</protein>
<dbReference type="InterPro" id="IPR029063">
    <property type="entry name" value="SAM-dependent_MTases_sf"/>
</dbReference>
<gene>
    <name evidence="1" type="ORF">C5Y96_05485</name>
</gene>
<dbReference type="Pfam" id="PF13489">
    <property type="entry name" value="Methyltransf_23"/>
    <property type="match status" value="1"/>
</dbReference>
<dbReference type="Gene3D" id="3.40.50.150">
    <property type="entry name" value="Vaccinia Virus protein VP39"/>
    <property type="match status" value="1"/>
</dbReference>
<reference evidence="1 2" key="1">
    <citation type="submission" date="2018-02" db="EMBL/GenBank/DDBJ databases">
        <title>Comparative genomes isolates from brazilian mangrove.</title>
        <authorList>
            <person name="Araujo J.E."/>
            <person name="Taketani R.G."/>
            <person name="Silva M.C.P."/>
            <person name="Loureco M.V."/>
            <person name="Andreote F.D."/>
        </authorList>
    </citation>
    <scope>NUCLEOTIDE SEQUENCE [LARGE SCALE GENOMIC DNA]</scope>
    <source>
        <strain evidence="1 2">HEX-2 MGV</strain>
    </source>
</reference>
<accession>A0A2S8G4R7</accession>
<evidence type="ECO:0000313" key="1">
    <source>
        <dbReference type="EMBL" id="PQO39449.1"/>
    </source>
</evidence>
<name>A0A2S8G4R7_9BACT</name>